<dbReference type="GO" id="GO:0016620">
    <property type="term" value="F:oxidoreductase activity, acting on the aldehyde or oxo group of donors, NAD or NADP as acceptor"/>
    <property type="evidence" value="ECO:0007669"/>
    <property type="project" value="InterPro"/>
</dbReference>
<evidence type="ECO:0000313" key="4">
    <source>
        <dbReference type="EMBL" id="CAE6409893.1"/>
    </source>
</evidence>
<dbReference type="GO" id="GO:1901607">
    <property type="term" value="P:alpha-amino acid biosynthetic process"/>
    <property type="evidence" value="ECO:0007669"/>
    <property type="project" value="UniProtKB-ARBA"/>
</dbReference>
<dbReference type="Pfam" id="PF03435">
    <property type="entry name" value="Sacchrp_dh_NADP"/>
    <property type="match status" value="2"/>
</dbReference>
<organism evidence="4 5">
    <name type="scientific">Rhizoctonia solani</name>
    <dbReference type="NCBI Taxonomy" id="456999"/>
    <lineage>
        <taxon>Eukaryota</taxon>
        <taxon>Fungi</taxon>
        <taxon>Dikarya</taxon>
        <taxon>Basidiomycota</taxon>
        <taxon>Agaricomycotina</taxon>
        <taxon>Agaricomycetes</taxon>
        <taxon>Cantharellales</taxon>
        <taxon>Ceratobasidiaceae</taxon>
        <taxon>Rhizoctonia</taxon>
    </lineage>
</organism>
<dbReference type="Gene3D" id="3.40.50.720">
    <property type="entry name" value="NAD(P)-binding Rossmann-like Domain"/>
    <property type="match status" value="2"/>
</dbReference>
<dbReference type="PANTHER" id="PTHR12286:SF5">
    <property type="entry name" value="SACCHAROPINE DEHYDROGENASE-LIKE OXIDOREDUCTASE"/>
    <property type="match status" value="1"/>
</dbReference>
<name>A0A8H3A9N3_9AGAM</name>
<accession>A0A8H3A9N3</accession>
<feature type="transmembrane region" description="Helical" evidence="2">
    <location>
        <begin position="710"/>
        <end position="729"/>
    </location>
</feature>
<sequence>MSEREFDILVIGATGYTGQLVIEYLANHTRASSLRIALGGRTLSKVQELAKKYNNVGSVYVDVSKEPSVADAVARARVVINIAGPYYSKGSVVVKACAQNGVHYVDLTGEAPWVAQIIDRYDYLAHKTKACIVPCSGYDSIPSDLAAHLALQALEKQLGGKKPASITSTAAHTTMGGMSGGTAASIFSAFEEVPREERRKGGGWGLSPIAAPPGFSALPGFLYSLPRVKPTIWGGYFVMSAINAPIVRRSWGLQHRYTPQSQQPTFSYDEFMTLGGSLFAGLMISFTVFFTAATLILFPPFRWLARKVLPKSGEGPAPEKLDKGYFKVVNVAEGGDVAVKATIDGDGDPGYRLTSIMIVESALLLLDPKNLSEIGKEGGILTPSVAYGDALVKVLEATGRFKFSVEVIEDRKTRIDISNKEFVLGLTFDMAEQEFDILVIGATGYTGQLVIEYLANHTCAPSLRIALGGRTLPKVQELAKKYQNVGAVYVDVGDEPSVAAAVAKTRVVINIAGPYFTRGSVVVKACAKNGVHYVDLTGEAPWVAEIIDQYDYLAHRSKACIIPCSGYDSIPSDIAAYLGLRALEKQLGETKPLHISSTTAHVFKGGVSGGTASTLFSAFEEVPKAQRRRGSGWGLSPISAPPGFSALPGLLYSLPRVKPTIWGGYFFMNNINTAIVRRSWGLRYRHIPESKRPTYSYDEFQTIGGPLKGILLSVVVLFSVVGMAVYPPFRWFMKRIMPKSGEGPAPDKLDKGRFKATNVTEAGNLAAKAIFEGDGDPGYRLTSIMIVESALLLLDPENLSEIGKEGGILRPSVAYGDALVKVLETTGRFKFSVEVLEDKKSR</sequence>
<dbReference type="InterPro" id="IPR036291">
    <property type="entry name" value="NAD(P)-bd_dom_sf"/>
</dbReference>
<dbReference type="PANTHER" id="PTHR12286">
    <property type="entry name" value="SACCHAROPINE DEHYDROGENASE-LIKE OXIDOREDUCTASE"/>
    <property type="match status" value="1"/>
</dbReference>
<dbReference type="GO" id="GO:0005886">
    <property type="term" value="C:plasma membrane"/>
    <property type="evidence" value="ECO:0007669"/>
    <property type="project" value="TreeGrafter"/>
</dbReference>
<dbReference type="GO" id="GO:0005739">
    <property type="term" value="C:mitochondrion"/>
    <property type="evidence" value="ECO:0007669"/>
    <property type="project" value="TreeGrafter"/>
</dbReference>
<keyword evidence="2" id="KW-1133">Transmembrane helix</keyword>
<dbReference type="InterPro" id="IPR005097">
    <property type="entry name" value="Sacchrp_dh_NADP-bd"/>
</dbReference>
<keyword evidence="2" id="KW-0812">Transmembrane</keyword>
<dbReference type="SMART" id="SM00859">
    <property type="entry name" value="Semialdhyde_dh"/>
    <property type="match status" value="1"/>
</dbReference>
<evidence type="ECO:0000256" key="2">
    <source>
        <dbReference type="SAM" id="Phobius"/>
    </source>
</evidence>
<gene>
    <name evidence="4" type="ORF">RDB_LOCUS11034</name>
</gene>
<evidence type="ECO:0000256" key="1">
    <source>
        <dbReference type="ARBA" id="ARBA00038048"/>
    </source>
</evidence>
<dbReference type="GO" id="GO:0009247">
    <property type="term" value="P:glycolipid biosynthetic process"/>
    <property type="evidence" value="ECO:0007669"/>
    <property type="project" value="TreeGrafter"/>
</dbReference>
<comment type="similarity">
    <text evidence="1">Belongs to the saccharopine dehydrogenase family.</text>
</comment>
<dbReference type="GO" id="GO:0051287">
    <property type="term" value="F:NAD binding"/>
    <property type="evidence" value="ECO:0007669"/>
    <property type="project" value="InterPro"/>
</dbReference>
<feature type="domain" description="Semialdehyde dehydrogenase NAD-binding" evidence="3">
    <location>
        <begin position="7"/>
        <end position="120"/>
    </location>
</feature>
<dbReference type="AlphaFoldDB" id="A0A8H3A9N3"/>
<protein>
    <recommendedName>
        <fullName evidence="3">Semialdehyde dehydrogenase NAD-binding domain-containing protein</fullName>
    </recommendedName>
</protein>
<dbReference type="InterPro" id="IPR051276">
    <property type="entry name" value="Saccharopine_DH-like_oxidrdct"/>
</dbReference>
<evidence type="ECO:0000259" key="3">
    <source>
        <dbReference type="SMART" id="SM00859"/>
    </source>
</evidence>
<comment type="caution">
    <text evidence="4">The sequence shown here is derived from an EMBL/GenBank/DDBJ whole genome shotgun (WGS) entry which is preliminary data.</text>
</comment>
<dbReference type="EMBL" id="CAJMWX010000247">
    <property type="protein sequence ID" value="CAE6409893.1"/>
    <property type="molecule type" value="Genomic_DNA"/>
</dbReference>
<evidence type="ECO:0000313" key="5">
    <source>
        <dbReference type="Proteomes" id="UP000663888"/>
    </source>
</evidence>
<feature type="transmembrane region" description="Helical" evidence="2">
    <location>
        <begin position="271"/>
        <end position="298"/>
    </location>
</feature>
<dbReference type="InterPro" id="IPR000534">
    <property type="entry name" value="Semialdehyde_DH_NAD-bd"/>
</dbReference>
<dbReference type="SUPFAM" id="SSF51735">
    <property type="entry name" value="NAD(P)-binding Rossmann-fold domains"/>
    <property type="match status" value="2"/>
</dbReference>
<keyword evidence="2" id="KW-0472">Membrane</keyword>
<proteinExistence type="inferred from homology"/>
<reference evidence="4" key="1">
    <citation type="submission" date="2021-01" db="EMBL/GenBank/DDBJ databases">
        <authorList>
            <person name="Kaushik A."/>
        </authorList>
    </citation>
    <scope>NUCLEOTIDE SEQUENCE</scope>
    <source>
        <strain evidence="4">AG4-R118</strain>
    </source>
</reference>
<dbReference type="GO" id="GO:0005811">
    <property type="term" value="C:lipid droplet"/>
    <property type="evidence" value="ECO:0007669"/>
    <property type="project" value="TreeGrafter"/>
</dbReference>
<dbReference type="Proteomes" id="UP000663888">
    <property type="component" value="Unassembled WGS sequence"/>
</dbReference>